<keyword evidence="3" id="KW-1185">Reference proteome</keyword>
<gene>
    <name evidence="2" type="ORF">F5X68DRAFT_244124</name>
</gene>
<sequence length="317" mass="34839">MSTASGSSGSQAGANDSPPNGSTVVKMLRLLDRMDDLLINSCREARTSLGNPDAFPVTSEDFEVLANAKRRYLNADYSTEEISLYLLRLATYDGIWENVCRGILRHIQHDPSRVAEWRLWLRQVERAGSKAWEKALNFACFTSTVEEGKLAMMNALIQKFAVVDEGLDEIHRELHGNGREVLFSDELRDSINAVSAISEQGGVPTAETISSFKAALRAERAAAAARWTGTQEEPAAGVPGQLRRRRLGLDRQAVEDNQDRAEGQAILPGRIEADASRQMFSGAVAYVGGVSQAFIVLEAMFLAQRAVRRDGAEERAR</sequence>
<evidence type="ECO:0000313" key="2">
    <source>
        <dbReference type="EMBL" id="KAH6695462.1"/>
    </source>
</evidence>
<evidence type="ECO:0000313" key="3">
    <source>
        <dbReference type="Proteomes" id="UP000770015"/>
    </source>
</evidence>
<evidence type="ECO:0000256" key="1">
    <source>
        <dbReference type="SAM" id="MobiDB-lite"/>
    </source>
</evidence>
<accession>A0A9P9AFN8</accession>
<proteinExistence type="predicted"/>
<feature type="compositionally biased region" description="Low complexity" evidence="1">
    <location>
        <begin position="1"/>
        <end position="14"/>
    </location>
</feature>
<dbReference type="OrthoDB" id="3560543at2759"/>
<protein>
    <submittedName>
        <fullName evidence="2">Uncharacterized protein</fullName>
    </submittedName>
</protein>
<reference evidence="2" key="1">
    <citation type="journal article" date="2021" name="Nat. Commun.">
        <title>Genetic determinants of endophytism in the Arabidopsis root mycobiome.</title>
        <authorList>
            <person name="Mesny F."/>
            <person name="Miyauchi S."/>
            <person name="Thiergart T."/>
            <person name="Pickel B."/>
            <person name="Atanasova L."/>
            <person name="Karlsson M."/>
            <person name="Huettel B."/>
            <person name="Barry K.W."/>
            <person name="Haridas S."/>
            <person name="Chen C."/>
            <person name="Bauer D."/>
            <person name="Andreopoulos W."/>
            <person name="Pangilinan J."/>
            <person name="LaButti K."/>
            <person name="Riley R."/>
            <person name="Lipzen A."/>
            <person name="Clum A."/>
            <person name="Drula E."/>
            <person name="Henrissat B."/>
            <person name="Kohler A."/>
            <person name="Grigoriev I.V."/>
            <person name="Martin F.M."/>
            <person name="Hacquard S."/>
        </authorList>
    </citation>
    <scope>NUCLEOTIDE SEQUENCE</scope>
    <source>
        <strain evidence="2">MPI-SDFR-AT-0117</strain>
    </source>
</reference>
<dbReference type="AlphaFoldDB" id="A0A9P9AFN8"/>
<dbReference type="EMBL" id="JAGSXJ010000002">
    <property type="protein sequence ID" value="KAH6695462.1"/>
    <property type="molecule type" value="Genomic_DNA"/>
</dbReference>
<feature type="region of interest" description="Disordered" evidence="1">
    <location>
        <begin position="1"/>
        <end position="21"/>
    </location>
</feature>
<dbReference type="Proteomes" id="UP000770015">
    <property type="component" value="Unassembled WGS sequence"/>
</dbReference>
<comment type="caution">
    <text evidence="2">The sequence shown here is derived from an EMBL/GenBank/DDBJ whole genome shotgun (WGS) entry which is preliminary data.</text>
</comment>
<organism evidence="2 3">
    <name type="scientific">Plectosphaerella plurivora</name>
    <dbReference type="NCBI Taxonomy" id="936078"/>
    <lineage>
        <taxon>Eukaryota</taxon>
        <taxon>Fungi</taxon>
        <taxon>Dikarya</taxon>
        <taxon>Ascomycota</taxon>
        <taxon>Pezizomycotina</taxon>
        <taxon>Sordariomycetes</taxon>
        <taxon>Hypocreomycetidae</taxon>
        <taxon>Glomerellales</taxon>
        <taxon>Plectosphaerellaceae</taxon>
        <taxon>Plectosphaerella</taxon>
    </lineage>
</organism>
<name>A0A9P9AFN8_9PEZI</name>